<name>A0A2U3AKD0_9BACL</name>
<evidence type="ECO:0000313" key="1">
    <source>
        <dbReference type="EMBL" id="PWI24996.1"/>
    </source>
</evidence>
<organism evidence="1 2">
    <name type="scientific">Kurthia sibirica</name>
    <dbReference type="NCBI Taxonomy" id="202750"/>
    <lineage>
        <taxon>Bacteria</taxon>
        <taxon>Bacillati</taxon>
        <taxon>Bacillota</taxon>
        <taxon>Bacilli</taxon>
        <taxon>Bacillales</taxon>
        <taxon>Caryophanaceae</taxon>
        <taxon>Kurthia</taxon>
    </lineage>
</organism>
<protein>
    <submittedName>
        <fullName evidence="1">Uncharacterized protein</fullName>
    </submittedName>
</protein>
<dbReference type="OrthoDB" id="2990663at2"/>
<gene>
    <name evidence="1" type="ORF">DEX24_10505</name>
</gene>
<accession>A0A2U3AKD0</accession>
<dbReference type="RefSeq" id="WP_109306392.1">
    <property type="nucleotide sequence ID" value="NZ_BJUF01000004.1"/>
</dbReference>
<dbReference type="AlphaFoldDB" id="A0A2U3AKD0"/>
<reference evidence="1 2" key="1">
    <citation type="submission" date="2018-05" db="EMBL/GenBank/DDBJ databases">
        <title>Kurthia sibirica genome sequence.</title>
        <authorList>
            <person name="Maclea K.S."/>
            <person name="Goen A.E."/>
        </authorList>
    </citation>
    <scope>NUCLEOTIDE SEQUENCE [LARGE SCALE GENOMIC DNA]</scope>
    <source>
        <strain evidence="1 2">ATCC 49154</strain>
    </source>
</reference>
<keyword evidence="2" id="KW-1185">Reference proteome</keyword>
<proteinExistence type="predicted"/>
<sequence length="133" mass="15454">MNPLKKEQLNYPVHDVVLQSIDNFIQNGNGMNILHRNKSDYKKKGINYVDIERATFVRFLVSSYGSIETNISNKLYQQLIENDEKTSYVTIRTKNPGLIRQNATRRKRIVNAMVYMQIPIEGYFNGKSILNPN</sequence>
<evidence type="ECO:0000313" key="2">
    <source>
        <dbReference type="Proteomes" id="UP000245938"/>
    </source>
</evidence>
<dbReference type="EMBL" id="QFVR01000013">
    <property type="protein sequence ID" value="PWI24996.1"/>
    <property type="molecule type" value="Genomic_DNA"/>
</dbReference>
<comment type="caution">
    <text evidence="1">The sequence shown here is derived from an EMBL/GenBank/DDBJ whole genome shotgun (WGS) entry which is preliminary data.</text>
</comment>
<dbReference type="Proteomes" id="UP000245938">
    <property type="component" value="Unassembled WGS sequence"/>
</dbReference>